<dbReference type="Gene3D" id="3.40.50.2000">
    <property type="entry name" value="Glycogen Phosphorylase B"/>
    <property type="match status" value="2"/>
</dbReference>
<reference evidence="10 11" key="1">
    <citation type="submission" date="2016-12" db="EMBL/GenBank/DDBJ databases">
        <authorList>
            <person name="Song W.-J."/>
            <person name="Kurnit D.M."/>
        </authorList>
    </citation>
    <scope>NUCLEOTIDE SEQUENCE [LARGE SCALE GENOMIC DNA]</scope>
    <source>
        <strain evidence="10 11">175</strain>
    </source>
</reference>
<organism evidence="10 11">
    <name type="scientific">Methylomagnum ishizawai</name>
    <dbReference type="NCBI Taxonomy" id="1760988"/>
    <lineage>
        <taxon>Bacteria</taxon>
        <taxon>Pseudomonadati</taxon>
        <taxon>Pseudomonadota</taxon>
        <taxon>Gammaproteobacteria</taxon>
        <taxon>Methylococcales</taxon>
        <taxon>Methylococcaceae</taxon>
        <taxon>Methylomagnum</taxon>
    </lineage>
</organism>
<proteinExistence type="inferred from homology"/>
<dbReference type="GO" id="GO:0006493">
    <property type="term" value="P:protein O-linked glycosylation"/>
    <property type="evidence" value="ECO:0007669"/>
    <property type="project" value="InterPro"/>
</dbReference>
<dbReference type="RefSeq" id="WP_085209945.1">
    <property type="nucleotide sequence ID" value="NZ_FXAM01000001.1"/>
</dbReference>
<evidence type="ECO:0000259" key="9">
    <source>
        <dbReference type="Pfam" id="PF13844"/>
    </source>
</evidence>
<dbReference type="Pfam" id="PF13432">
    <property type="entry name" value="TPR_16"/>
    <property type="match status" value="6"/>
</dbReference>
<feature type="repeat" description="TPR" evidence="8">
    <location>
        <begin position="1095"/>
        <end position="1128"/>
    </location>
</feature>
<feature type="domain" description="O-GlcNAc transferase C-terminal" evidence="9">
    <location>
        <begin position="526"/>
        <end position="708"/>
    </location>
</feature>
<feature type="repeat" description="TPR" evidence="8">
    <location>
        <begin position="83"/>
        <end position="116"/>
    </location>
</feature>
<dbReference type="SUPFAM" id="SSF53335">
    <property type="entry name" value="S-adenosyl-L-methionine-dependent methyltransferases"/>
    <property type="match status" value="1"/>
</dbReference>
<evidence type="ECO:0000256" key="4">
    <source>
        <dbReference type="ARBA" id="ARBA00022676"/>
    </source>
</evidence>
<protein>
    <recommendedName>
        <fullName evidence="3">protein O-GlcNAc transferase</fullName>
        <ecNumber evidence="3">2.4.1.255</ecNumber>
    </recommendedName>
</protein>
<feature type="repeat" description="TPR" evidence="8">
    <location>
        <begin position="959"/>
        <end position="992"/>
    </location>
</feature>
<feature type="repeat" description="TPR" evidence="8">
    <location>
        <begin position="857"/>
        <end position="890"/>
    </location>
</feature>
<keyword evidence="11" id="KW-1185">Reference proteome</keyword>
<keyword evidence="5 10" id="KW-0808">Transferase</keyword>
<dbReference type="Gene3D" id="1.25.40.10">
    <property type="entry name" value="Tetratricopeptide repeat domain"/>
    <property type="match status" value="9"/>
</dbReference>
<dbReference type="PROSITE" id="PS50293">
    <property type="entry name" value="TPR_REGION"/>
    <property type="match status" value="3"/>
</dbReference>
<feature type="repeat" description="TPR" evidence="8">
    <location>
        <begin position="151"/>
        <end position="184"/>
    </location>
</feature>
<dbReference type="InterPro" id="IPR037919">
    <property type="entry name" value="OGT"/>
</dbReference>
<gene>
    <name evidence="10" type="ORF">SAMN02949497_0681</name>
</gene>
<dbReference type="Pfam" id="PF13844">
    <property type="entry name" value="Glyco_transf_41"/>
    <property type="match status" value="4"/>
</dbReference>
<dbReference type="InterPro" id="IPR029063">
    <property type="entry name" value="SAM-dependent_MTases_sf"/>
</dbReference>
<feature type="domain" description="O-GlcNAc transferase C-terminal" evidence="9">
    <location>
        <begin position="1238"/>
        <end position="1389"/>
    </location>
</feature>
<evidence type="ECO:0000256" key="2">
    <source>
        <dbReference type="ARBA" id="ARBA00005386"/>
    </source>
</evidence>
<dbReference type="GO" id="GO:0097363">
    <property type="term" value="F:protein O-acetylglucosaminyltransferase activity"/>
    <property type="evidence" value="ECO:0007669"/>
    <property type="project" value="UniProtKB-EC"/>
</dbReference>
<comment type="similarity">
    <text evidence="2">Belongs to the glycosyltransferase 41 family. O-GlcNAc transferase subfamily.</text>
</comment>
<feature type="repeat" description="TPR" evidence="8">
    <location>
        <begin position="1129"/>
        <end position="1162"/>
    </location>
</feature>
<comment type="pathway">
    <text evidence="1">Protein modification; protein glycosylation.</text>
</comment>
<dbReference type="SUPFAM" id="SSF48452">
    <property type="entry name" value="TPR-like"/>
    <property type="match status" value="3"/>
</dbReference>
<evidence type="ECO:0000256" key="6">
    <source>
        <dbReference type="ARBA" id="ARBA00022737"/>
    </source>
</evidence>
<evidence type="ECO:0000256" key="5">
    <source>
        <dbReference type="ARBA" id="ARBA00022679"/>
    </source>
</evidence>
<keyword evidence="7 8" id="KW-0802">TPR repeat</keyword>
<evidence type="ECO:0000256" key="1">
    <source>
        <dbReference type="ARBA" id="ARBA00004922"/>
    </source>
</evidence>
<feature type="repeat" description="TPR" evidence="8">
    <location>
        <begin position="117"/>
        <end position="150"/>
    </location>
</feature>
<dbReference type="Gene3D" id="3.40.50.11380">
    <property type="match status" value="2"/>
</dbReference>
<sequence length="1796" mass="199253">MTPSSRTAVPGNPVPSPSYAEAARLYCAGRWTEAEAMALALLAANPGHWDARHLAALVAAQTGREAEAEVDFRAIIQTFPQFAEAHSNLAGLLVNLGRNAEAEALYRQTLDLDPGHANAWINLGNLLLKTGREAEAEVSFRQALERNPGLAAAYLGLGVLMQQSHRLDEAEALIRRALDLQPDFPEAHHNLGRLLTELARPQEAAAAYRRVLELKPGHAEAHNGLGVLMKQMGRFQEAEAEYREARRLAPHNPAVLYNLASLLSGRNDAFVETVECFDELLRIAPDHRYAQGMAAHSRAKLCDWTDHAATLERLARGIAAGLPCATPFSLMNALDDPEAQRRCAALYAPPPFPDAGHPLPRHRHPKIRLAYISPDFQNHPVAHLVVDLIESHDRARFEVVGVSLGPKVQDAFRQRLERGFDVFIDGHGVSDADLTRRLRDLEIDIAVDLAGHTRNARPGLFARRAAPIQVNYLGYPGTLGVDYMDYLLADAFVVPETEAGAYAERIVRLPDSFQCAAYRQPAATTPTRAELGLPETGFVFCSFNNTYKIHPPQFDLWMRVLRRVEGGVLWLLKPHPQVEDNLRCEAQARRVAPERLVFGGRLPPPDYLARYRRADLFLDTLPYNAGTTASDALWMGLPVLTQAGRSFAARMGGSLLRAAGLPELIVHNTADYEALAVRLATEPDTLATLKAKLERNLRHQPLFDVPRSARTLEAAYTAMWEHWQRGAAPTHLAIEPLPTPDESTMAKHQPKPTQAAQIYQEAARLYHANQLEAARTRLAKYLTLRPDDPEALNFQAVIAARTQDYATAEQLLLKLIAAQPAHREARRNLAIIYRDGGRAADAEAAYRHLLETEPDEVGHYLSLAQLLRHRGRQPEALDLYQRALALNPTQPGQLNTIGNALSEGGRLAAAEAAYRQSLAFKPDNPEALNNLAVTLRKALRPDEAEAFYRQALAFKPDYPEAWNNLGNLLKQEGKLADAEAAYREAIRLKPDYAEAHNTLGAVLRETRRRAEAEAMQRRAIALKPDAATFYNELGNLLNDGNRYAEAEAAYLKALELKPDYAEVHSNLGVLYKVSVRLEESEAAFRKALALRPEYPDAYSNLGNLLRYMGRQQEAEAAYRQALVLDPNRADIHDNLGSLYFDNRLWNEALACFERTLALKPDYPDSAGMAVLCRDLVCDWRGQAELHQRLRQGVHAGYRGSPPWTLLNVGGDPLEQRLGAEIHVRDKYPEQPAPPLPRHRHDRIRIAYISPDWRDHPVAHLTADLLERHDRTRFEITAVALGQPAADAWRTRVERAVDRFIDAHGYSDPALAQQLRDLEIDIAVDLAGHTRNARTGLFACRVAPIQVNYLGHPGTLGAGYIDYLLADDFVVPPGDEEFYVERVVRLPECFQSAALRPLDTPTPSRAELGLPERGFVFCCFNNTYKIHPPIFEIWMRLLRQVPDSVLWLYQANAEVETNLRREAEARGVDPARLVFGGRKPRPEYLARFRQADVFLDTLPYNAGTTAADALWMGLPVLTLPGRAFASRMAGSLLRAAGLPELIAATPEAYEALALRLATRPEELAALKAKLERHRATQPLFDLERSRSHLEAAYVRMWEIWQAGGAPESFAVPPLPWEVRPARKLLHIGGDSRPSVFSAPDWETMRLDRADPAALAQVATGSLDAIVAQRCLQRLYPQAVPVVLGEFRRMLAAGGYVWVEVPDLGAIAEWIAGDELEEEIPAAAATPLDLIYGDRAAPHHTGFTAGALERALRAAGFAEVAVEQVGTWGLRAIACVERPDPRRLAALRSGLGMEPGGT</sequence>
<feature type="repeat" description="TPR" evidence="8">
    <location>
        <begin position="219"/>
        <end position="252"/>
    </location>
</feature>
<evidence type="ECO:0000313" key="11">
    <source>
        <dbReference type="Proteomes" id="UP000192923"/>
    </source>
</evidence>
<dbReference type="Gene3D" id="3.40.50.150">
    <property type="entry name" value="Vaccinia Virus protein VP39"/>
    <property type="match status" value="1"/>
</dbReference>
<dbReference type="PROSITE" id="PS50005">
    <property type="entry name" value="TPR"/>
    <property type="match status" value="12"/>
</dbReference>
<dbReference type="InterPro" id="IPR011990">
    <property type="entry name" value="TPR-like_helical_dom_sf"/>
</dbReference>
<evidence type="ECO:0000313" key="10">
    <source>
        <dbReference type="EMBL" id="SMF93400.1"/>
    </source>
</evidence>
<dbReference type="EC" id="2.4.1.255" evidence="3"/>
<evidence type="ECO:0000256" key="8">
    <source>
        <dbReference type="PROSITE-ProRule" id="PRU00339"/>
    </source>
</evidence>
<dbReference type="Pfam" id="PF13414">
    <property type="entry name" value="TPR_11"/>
    <property type="match status" value="3"/>
</dbReference>
<feature type="repeat" description="TPR" evidence="8">
    <location>
        <begin position="1027"/>
        <end position="1060"/>
    </location>
</feature>
<dbReference type="STRING" id="1760988.SAMN02949497_0681"/>
<dbReference type="InterPro" id="IPR019734">
    <property type="entry name" value="TPR_rpt"/>
</dbReference>
<dbReference type="EMBL" id="FXAM01000001">
    <property type="protein sequence ID" value="SMF93400.1"/>
    <property type="molecule type" value="Genomic_DNA"/>
</dbReference>
<dbReference type="SMART" id="SM00028">
    <property type="entry name" value="TPR"/>
    <property type="match status" value="18"/>
</dbReference>
<feature type="domain" description="O-GlcNAc transferase C-terminal" evidence="9">
    <location>
        <begin position="364"/>
        <end position="517"/>
    </location>
</feature>
<feature type="domain" description="O-GlcNAc transferase C-terminal" evidence="9">
    <location>
        <begin position="1402"/>
        <end position="1583"/>
    </location>
</feature>
<accession>A0A1Y6CT74</accession>
<dbReference type="SUPFAM" id="SSF53756">
    <property type="entry name" value="UDP-Glycosyltransferase/glycogen phosphorylase"/>
    <property type="match status" value="2"/>
</dbReference>
<dbReference type="Proteomes" id="UP000192923">
    <property type="component" value="Unassembled WGS sequence"/>
</dbReference>
<feature type="repeat" description="TPR" evidence="8">
    <location>
        <begin position="185"/>
        <end position="218"/>
    </location>
</feature>
<evidence type="ECO:0000256" key="7">
    <source>
        <dbReference type="ARBA" id="ARBA00022803"/>
    </source>
</evidence>
<dbReference type="PANTHER" id="PTHR44366">
    <property type="entry name" value="UDP-N-ACETYLGLUCOSAMINE--PEPTIDE N-ACETYLGLUCOSAMINYLTRANSFERASE 110 KDA SUBUNIT"/>
    <property type="match status" value="1"/>
</dbReference>
<keyword evidence="4" id="KW-0328">Glycosyltransferase</keyword>
<keyword evidence="6" id="KW-0677">Repeat</keyword>
<name>A0A1Y6CT74_9GAMM</name>
<dbReference type="OrthoDB" id="549777at2"/>
<evidence type="ECO:0000256" key="3">
    <source>
        <dbReference type="ARBA" id="ARBA00011970"/>
    </source>
</evidence>
<dbReference type="InterPro" id="IPR029489">
    <property type="entry name" value="OGT/SEC/SPY_C"/>
</dbReference>
<dbReference type="PANTHER" id="PTHR44366:SF1">
    <property type="entry name" value="UDP-N-ACETYLGLUCOSAMINE--PEPTIDE N-ACETYLGLUCOSAMINYLTRANSFERASE 110 KDA SUBUNIT"/>
    <property type="match status" value="1"/>
</dbReference>
<feature type="repeat" description="TPR" evidence="8">
    <location>
        <begin position="1061"/>
        <end position="1094"/>
    </location>
</feature>
<feature type="repeat" description="TPR" evidence="8">
    <location>
        <begin position="993"/>
        <end position="1026"/>
    </location>
</feature>